<comment type="caution">
    <text evidence="1">The sequence shown here is derived from an EMBL/GenBank/DDBJ whole genome shotgun (WGS) entry which is preliminary data.</text>
</comment>
<dbReference type="Proteomes" id="UP000248916">
    <property type="component" value="Unassembled WGS sequence"/>
</dbReference>
<dbReference type="OrthoDB" id="7867149at2"/>
<reference evidence="1 2" key="1">
    <citation type="submission" date="2018-06" db="EMBL/GenBank/DDBJ databases">
        <title>Genomic Encyclopedia of Archaeal and Bacterial Type Strains, Phase II (KMG-II): from individual species to whole genera.</title>
        <authorList>
            <person name="Goeker M."/>
        </authorList>
    </citation>
    <scope>NUCLEOTIDE SEQUENCE [LARGE SCALE GENOMIC DNA]</scope>
    <source>
        <strain evidence="1 2">DSM 22009</strain>
    </source>
</reference>
<accession>A0A2W7N578</accession>
<dbReference type="EMBL" id="QKZL01000018">
    <property type="protein sequence ID" value="PZX13477.1"/>
    <property type="molecule type" value="Genomic_DNA"/>
</dbReference>
<gene>
    <name evidence="1" type="ORF">LX81_03262</name>
</gene>
<organism evidence="1 2">
    <name type="scientific">Palleronia aestuarii</name>
    <dbReference type="NCBI Taxonomy" id="568105"/>
    <lineage>
        <taxon>Bacteria</taxon>
        <taxon>Pseudomonadati</taxon>
        <taxon>Pseudomonadota</taxon>
        <taxon>Alphaproteobacteria</taxon>
        <taxon>Rhodobacterales</taxon>
        <taxon>Roseobacteraceae</taxon>
        <taxon>Palleronia</taxon>
    </lineage>
</organism>
<dbReference type="RefSeq" id="WP_146259452.1">
    <property type="nucleotide sequence ID" value="NZ_QKZL01000018.1"/>
</dbReference>
<evidence type="ECO:0000313" key="1">
    <source>
        <dbReference type="EMBL" id="PZX13477.1"/>
    </source>
</evidence>
<name>A0A2W7N578_9RHOB</name>
<protein>
    <submittedName>
        <fullName evidence="1">Uncharacterized protein</fullName>
    </submittedName>
</protein>
<keyword evidence="2" id="KW-1185">Reference proteome</keyword>
<dbReference type="AlphaFoldDB" id="A0A2W7N578"/>
<proteinExistence type="predicted"/>
<evidence type="ECO:0000313" key="2">
    <source>
        <dbReference type="Proteomes" id="UP000248916"/>
    </source>
</evidence>
<sequence>MFADRLRRALRRMRGAPVDMARPVAEGSLVPIHAVVISWAGRGAEAQAIAAALGPAVERLTVIYSNHEGVPETGAGDWVGVPQDWYYGRKFAESLRRHRGEALMLQVQADAGSPDWPGLVDRLRAAHAACPDLGVWAPEVHVSPYRLQTALLGRRSGALHDAAQTDGVVWALSRPVLDRLAALDYAGNDLGWGIDWTAFAIARSRGHAVLCDTGLTVSHPPARGYSENAAEAQMAWFLAQLDPAETAWRLWSQALVRTRKRARRHATGRWPLGAAAETAELAAPALRGAIAEIRVGSGRVLVRGAPDLDRQGVRLRAGLRRRPLVPLDKAPDIRAAPRLFDLAPHRGETHALEVEPPGPDGEAGPPLARLEIRAPGPLSVPLGPPLTLPGGTGDLELAALLAADAPGGALVLHLAPCGEGPPEGPPRIAIEIGGAGGIPARIAQWQPGFARIPGAARPRRAELRLECSGAGPESPARLCAAGPHIVSPAAQPDLVWPRRIAGGYAGPCRWFVAETGPLGPRSRLAIGRGDARADLLPPAPGLSARIEAGTLHVTAPAGPAMLGVWLDGVAAFALALDGDQARLALPPDPRPGGGRLELRDATGTRILWRSRTPRNPDPRPVFDT</sequence>